<dbReference type="EMBL" id="JAUEPR010000064">
    <property type="protein sequence ID" value="KAK0468914.1"/>
    <property type="molecule type" value="Genomic_DNA"/>
</dbReference>
<gene>
    <name evidence="1" type="ORF">IW261DRAFT_1573223</name>
</gene>
<keyword evidence="2" id="KW-1185">Reference proteome</keyword>
<evidence type="ECO:0000313" key="2">
    <source>
        <dbReference type="Proteomes" id="UP001175227"/>
    </source>
</evidence>
<dbReference type="AlphaFoldDB" id="A0AA39U1N1"/>
<name>A0AA39U1N1_9AGAR</name>
<comment type="caution">
    <text evidence="1">The sequence shown here is derived from an EMBL/GenBank/DDBJ whole genome shotgun (WGS) entry which is preliminary data.</text>
</comment>
<organism evidence="1 2">
    <name type="scientific">Armillaria novae-zelandiae</name>
    <dbReference type="NCBI Taxonomy" id="153914"/>
    <lineage>
        <taxon>Eukaryota</taxon>
        <taxon>Fungi</taxon>
        <taxon>Dikarya</taxon>
        <taxon>Basidiomycota</taxon>
        <taxon>Agaricomycotina</taxon>
        <taxon>Agaricomycetes</taxon>
        <taxon>Agaricomycetidae</taxon>
        <taxon>Agaricales</taxon>
        <taxon>Marasmiineae</taxon>
        <taxon>Physalacriaceae</taxon>
        <taxon>Armillaria</taxon>
    </lineage>
</organism>
<dbReference type="Proteomes" id="UP001175227">
    <property type="component" value="Unassembled WGS sequence"/>
</dbReference>
<protein>
    <submittedName>
        <fullName evidence="1">Uncharacterized protein</fullName>
    </submittedName>
</protein>
<accession>A0AA39U1N1</accession>
<sequence length="182" mass="20360">MSFGTLKITNSWYGLALCSQIHDITSRILADLRRPLWKKWYLTSEEALQNEYALDDEALLPGEEGHTHNGEGCVAKANTLPYHIVNLPPSCCPTATPSPIKLVTETRMPALSLPKPIPSPPVRALPRPKPGMIHTPEPLKELCESRTDEPKLPWQWQYQTQRVSVTCEATSNKGNMQVYTAT</sequence>
<proteinExistence type="predicted"/>
<reference evidence="1" key="1">
    <citation type="submission" date="2023-06" db="EMBL/GenBank/DDBJ databases">
        <authorList>
            <consortium name="Lawrence Berkeley National Laboratory"/>
            <person name="Ahrendt S."/>
            <person name="Sahu N."/>
            <person name="Indic B."/>
            <person name="Wong-Bajracharya J."/>
            <person name="Merenyi Z."/>
            <person name="Ke H.-M."/>
            <person name="Monk M."/>
            <person name="Kocsube S."/>
            <person name="Drula E."/>
            <person name="Lipzen A."/>
            <person name="Balint B."/>
            <person name="Henrissat B."/>
            <person name="Andreopoulos B."/>
            <person name="Martin F.M."/>
            <person name="Harder C.B."/>
            <person name="Rigling D."/>
            <person name="Ford K.L."/>
            <person name="Foster G.D."/>
            <person name="Pangilinan J."/>
            <person name="Papanicolaou A."/>
            <person name="Barry K."/>
            <person name="LaButti K."/>
            <person name="Viragh M."/>
            <person name="Koriabine M."/>
            <person name="Yan M."/>
            <person name="Riley R."/>
            <person name="Champramary S."/>
            <person name="Plett K.L."/>
            <person name="Tsai I.J."/>
            <person name="Slot J."/>
            <person name="Sipos G."/>
            <person name="Plett J."/>
            <person name="Nagy L.G."/>
            <person name="Grigoriev I.V."/>
        </authorList>
    </citation>
    <scope>NUCLEOTIDE SEQUENCE</scope>
    <source>
        <strain evidence="1">ICMP 16352</strain>
    </source>
</reference>
<evidence type="ECO:0000313" key="1">
    <source>
        <dbReference type="EMBL" id="KAK0468914.1"/>
    </source>
</evidence>